<dbReference type="GO" id="GO:0046872">
    <property type="term" value="F:metal ion binding"/>
    <property type="evidence" value="ECO:0007669"/>
    <property type="project" value="UniProtKB-KW"/>
</dbReference>
<dbReference type="InterPro" id="IPR017439">
    <property type="entry name" value="Amidohydrolase"/>
</dbReference>
<dbReference type="SUPFAM" id="SSF55031">
    <property type="entry name" value="Bacterial exopeptidase dimerisation domain"/>
    <property type="match status" value="1"/>
</dbReference>
<dbReference type="PANTHER" id="PTHR11014">
    <property type="entry name" value="PEPTIDASE M20 FAMILY MEMBER"/>
    <property type="match status" value="1"/>
</dbReference>
<dbReference type="GO" id="GO:0019877">
    <property type="term" value="P:diaminopimelate biosynthetic process"/>
    <property type="evidence" value="ECO:0007669"/>
    <property type="project" value="UniProtKB-ARBA"/>
</dbReference>
<evidence type="ECO:0000313" key="4">
    <source>
        <dbReference type="EMBL" id="MQR00751.1"/>
    </source>
</evidence>
<dbReference type="Gene3D" id="3.40.630.10">
    <property type="entry name" value="Zn peptidases"/>
    <property type="match status" value="1"/>
</dbReference>
<dbReference type="Pfam" id="PF01546">
    <property type="entry name" value="Peptidase_M20"/>
    <property type="match status" value="1"/>
</dbReference>
<proteinExistence type="predicted"/>
<dbReference type="OrthoDB" id="8875216at2"/>
<dbReference type="InterPro" id="IPR011650">
    <property type="entry name" value="Peptidase_M20_dimer"/>
</dbReference>
<evidence type="ECO:0000256" key="1">
    <source>
        <dbReference type="ARBA" id="ARBA00022801"/>
    </source>
</evidence>
<dbReference type="Gene3D" id="3.30.70.360">
    <property type="match status" value="1"/>
</dbReference>
<dbReference type="InterPro" id="IPR036264">
    <property type="entry name" value="Bact_exopeptidase_dim_dom"/>
</dbReference>
<keyword evidence="5" id="KW-1185">Reference proteome</keyword>
<dbReference type="PIRSF" id="PIRSF005962">
    <property type="entry name" value="Pept_M20D_amidohydro"/>
    <property type="match status" value="1"/>
</dbReference>
<name>A0A843YTT8_9BURK</name>
<dbReference type="InterPro" id="IPR002933">
    <property type="entry name" value="Peptidase_M20"/>
</dbReference>
<sequence>MSRIINILPEVKKHAAEFVELRHRIHAHPELGFEEIETSKLVVQKLQEWGYEVTPDVGGTGVVGRLKVGQGSRTIGIRADMDALPILEDTGLSYASKLHGKMHACGHDGHTAILLAAAYYFSQTKRFNGTLNLIFQPAEEGLGGAQRMMADGLFERFPCDAIFALHNAPGLPVGMFVAQSGAMAASSDSVTITLTGKGSHGAMPQFGRDPVVAAASIVMALQTIVSRNISTADAAVVTVGSIQAGTAHNVIPETAKILITVRTLDKAVQTLIEKRLREIVEFQARSFDVTAEIAYRPISRVLMNTEQESGWAREAIAALVGMDNIVPLPAERMGGEDFSWMLEKVPGCYVALGNGTEGNGGCMIHNPGYDFNDDALPIGASYWARLVEQYLVA</sequence>
<dbReference type="Pfam" id="PF07687">
    <property type="entry name" value="M20_dimer"/>
    <property type="match status" value="1"/>
</dbReference>
<dbReference type="PANTHER" id="PTHR11014:SF63">
    <property type="entry name" value="METALLOPEPTIDASE, PUTATIVE (AFU_ORTHOLOGUE AFUA_6G09600)-RELATED"/>
    <property type="match status" value="1"/>
</dbReference>
<dbReference type="RefSeq" id="WP_153234377.1">
    <property type="nucleotide sequence ID" value="NZ_WINI01000004.1"/>
</dbReference>
<evidence type="ECO:0000313" key="5">
    <source>
        <dbReference type="Proteomes" id="UP000451565"/>
    </source>
</evidence>
<keyword evidence="1 4" id="KW-0378">Hydrolase</keyword>
<keyword evidence="2" id="KW-0464">Manganese</keyword>
<evidence type="ECO:0000256" key="2">
    <source>
        <dbReference type="PIRSR" id="PIRSR005962-1"/>
    </source>
</evidence>
<dbReference type="SUPFAM" id="SSF53187">
    <property type="entry name" value="Zn-dependent exopeptidases"/>
    <property type="match status" value="1"/>
</dbReference>
<reference evidence="4 5" key="1">
    <citation type="submission" date="2019-10" db="EMBL/GenBank/DDBJ databases">
        <title>Glaciimonas soli sp. nov., a psychrophilic bacterium isolated from the forest soil of a high elevation mountain in Taiwan.</title>
        <authorList>
            <person name="Wang L.-T."/>
            <person name="Shieh W.Y."/>
        </authorList>
    </citation>
    <scope>NUCLEOTIDE SEQUENCE [LARGE SCALE GENOMIC DNA]</scope>
    <source>
        <strain evidence="4 5">GS1</strain>
    </source>
</reference>
<gene>
    <name evidence="4" type="ORF">GEV47_08655</name>
</gene>
<dbReference type="NCBIfam" id="TIGR01891">
    <property type="entry name" value="amidohydrolases"/>
    <property type="match status" value="1"/>
</dbReference>
<comment type="caution">
    <text evidence="4">The sequence shown here is derived from an EMBL/GenBank/DDBJ whole genome shotgun (WGS) entry which is preliminary data.</text>
</comment>
<dbReference type="CDD" id="cd05666">
    <property type="entry name" value="M20_Acy1-like"/>
    <property type="match status" value="1"/>
</dbReference>
<accession>A0A843YTT8</accession>
<feature type="binding site" evidence="2">
    <location>
        <position position="107"/>
    </location>
    <ligand>
        <name>Mn(2+)</name>
        <dbReference type="ChEBI" id="CHEBI:29035"/>
        <label>2</label>
    </ligand>
</feature>
<dbReference type="Proteomes" id="UP000451565">
    <property type="component" value="Unassembled WGS sequence"/>
</dbReference>
<feature type="binding site" evidence="2">
    <location>
        <position position="140"/>
    </location>
    <ligand>
        <name>Mn(2+)</name>
        <dbReference type="ChEBI" id="CHEBI:29035"/>
        <label>2</label>
    </ligand>
</feature>
<feature type="binding site" evidence="2">
    <location>
        <position position="365"/>
    </location>
    <ligand>
        <name>Mn(2+)</name>
        <dbReference type="ChEBI" id="CHEBI:29035"/>
        <label>2</label>
    </ligand>
</feature>
<organism evidence="4 5">
    <name type="scientific">Glaciimonas soli</name>
    <dbReference type="NCBI Taxonomy" id="2590999"/>
    <lineage>
        <taxon>Bacteria</taxon>
        <taxon>Pseudomonadati</taxon>
        <taxon>Pseudomonadota</taxon>
        <taxon>Betaproteobacteria</taxon>
        <taxon>Burkholderiales</taxon>
        <taxon>Oxalobacteraceae</taxon>
        <taxon>Glaciimonas</taxon>
    </lineage>
</organism>
<dbReference type="FunFam" id="3.30.70.360:FF:000001">
    <property type="entry name" value="N-acetyldiaminopimelate deacetylase"/>
    <property type="match status" value="1"/>
</dbReference>
<comment type="cofactor">
    <cofactor evidence="2">
        <name>Mn(2+)</name>
        <dbReference type="ChEBI" id="CHEBI:29035"/>
    </cofactor>
    <text evidence="2">The Mn(2+) ion enhances activity.</text>
</comment>
<protein>
    <submittedName>
        <fullName evidence="4">Amidohydrolase</fullName>
    </submittedName>
</protein>
<dbReference type="EMBL" id="WINI01000004">
    <property type="protein sequence ID" value="MQR00751.1"/>
    <property type="molecule type" value="Genomic_DNA"/>
</dbReference>
<dbReference type="AlphaFoldDB" id="A0A843YTT8"/>
<feature type="binding site" evidence="2">
    <location>
        <position position="166"/>
    </location>
    <ligand>
        <name>Mn(2+)</name>
        <dbReference type="ChEBI" id="CHEBI:29035"/>
        <label>2</label>
    </ligand>
</feature>
<feature type="domain" description="Peptidase M20 dimerisation" evidence="3">
    <location>
        <begin position="188"/>
        <end position="284"/>
    </location>
</feature>
<keyword evidence="2" id="KW-0479">Metal-binding</keyword>
<evidence type="ECO:0000259" key="3">
    <source>
        <dbReference type="Pfam" id="PF07687"/>
    </source>
</evidence>
<feature type="binding site" evidence="2">
    <location>
        <position position="105"/>
    </location>
    <ligand>
        <name>Mn(2+)</name>
        <dbReference type="ChEBI" id="CHEBI:29035"/>
        <label>2</label>
    </ligand>
</feature>
<dbReference type="GO" id="GO:0050118">
    <property type="term" value="F:N-acetyldiaminopimelate deacetylase activity"/>
    <property type="evidence" value="ECO:0007669"/>
    <property type="project" value="UniProtKB-ARBA"/>
</dbReference>